<accession>A0ABW3KC88</accession>
<evidence type="ECO:0000313" key="3">
    <source>
        <dbReference type="Proteomes" id="UP001597048"/>
    </source>
</evidence>
<keyword evidence="1" id="KW-0175">Coiled coil</keyword>
<name>A0ABW3KC88_9GAMM</name>
<proteinExistence type="predicted"/>
<reference evidence="3" key="1">
    <citation type="journal article" date="2019" name="Int. J. Syst. Evol. Microbiol.">
        <title>The Global Catalogue of Microorganisms (GCM) 10K type strain sequencing project: providing services to taxonomists for standard genome sequencing and annotation.</title>
        <authorList>
            <consortium name="The Broad Institute Genomics Platform"/>
            <consortium name="The Broad Institute Genome Sequencing Center for Infectious Disease"/>
            <person name="Wu L."/>
            <person name="Ma J."/>
        </authorList>
    </citation>
    <scope>NUCLEOTIDE SEQUENCE [LARGE SCALE GENOMIC DNA]</scope>
    <source>
        <strain evidence="3">CCUG 60525</strain>
    </source>
</reference>
<dbReference type="EMBL" id="JBHTJS010000001">
    <property type="protein sequence ID" value="MFD1006624.1"/>
    <property type="molecule type" value="Genomic_DNA"/>
</dbReference>
<dbReference type="RefSeq" id="WP_379556545.1">
    <property type="nucleotide sequence ID" value="NZ_JBHTJS010000001.1"/>
</dbReference>
<organism evidence="2 3">
    <name type="scientific">Oceanisphaera ostreae</name>
    <dbReference type="NCBI Taxonomy" id="914151"/>
    <lineage>
        <taxon>Bacteria</taxon>
        <taxon>Pseudomonadati</taxon>
        <taxon>Pseudomonadota</taxon>
        <taxon>Gammaproteobacteria</taxon>
        <taxon>Aeromonadales</taxon>
        <taxon>Aeromonadaceae</taxon>
        <taxon>Oceanisphaera</taxon>
    </lineage>
</organism>
<evidence type="ECO:0000256" key="1">
    <source>
        <dbReference type="SAM" id="Coils"/>
    </source>
</evidence>
<dbReference type="PROSITE" id="PS51257">
    <property type="entry name" value="PROKAR_LIPOPROTEIN"/>
    <property type="match status" value="1"/>
</dbReference>
<keyword evidence="3" id="KW-1185">Reference proteome</keyword>
<protein>
    <submittedName>
        <fullName evidence="2">Uncharacterized protein</fullName>
    </submittedName>
</protein>
<feature type="coiled-coil region" evidence="1">
    <location>
        <begin position="116"/>
        <end position="150"/>
    </location>
</feature>
<gene>
    <name evidence="2" type="ORF">ACFQ1C_00375</name>
</gene>
<sequence length="161" mass="18702">MNKAWCSGVFALMLTGCSLPFPPFQQPELETPLPQEAIGMQLTDWLQLSTKMMSSSEAQRQIALNHLQQAKDNALEQALWLSHPRASNSHRQQAQQLFKQYLSKATSEERQFLAVYQAYNEELLQQQRQLADRQQQVNSLTRKLNELANIDQQINERKFRE</sequence>
<dbReference type="Proteomes" id="UP001597048">
    <property type="component" value="Unassembled WGS sequence"/>
</dbReference>
<comment type="caution">
    <text evidence="2">The sequence shown here is derived from an EMBL/GenBank/DDBJ whole genome shotgun (WGS) entry which is preliminary data.</text>
</comment>
<evidence type="ECO:0000313" key="2">
    <source>
        <dbReference type="EMBL" id="MFD1006624.1"/>
    </source>
</evidence>